<proteinExistence type="predicted"/>
<dbReference type="KEGG" id="yag:AABB28_12430"/>
<sequence length="154" mass="16465">MTLPSLETLYNVIEGTWPPSAKQALGPWAIRLDDSGSSRVSAATAQAPVTDADIPLAENAMRAAGQTPLFMLRAGEGALDDMLAARGYVTKDITNVYAAPIATVATRRPPPVTSFEVWPPLAAQEEIWAAGGSAEDVWPSWTARCIPKPRYWGA</sequence>
<dbReference type="Gene3D" id="3.40.630.30">
    <property type="match status" value="1"/>
</dbReference>
<reference evidence="1 2" key="1">
    <citation type="submission" date="2024-04" db="EMBL/GenBank/DDBJ databases">
        <title>Phylogenomic analyses of a clade within the roseobacter group suggest taxonomic reassignments of species of the genera Aestuariivita, Citreicella, Loktanella, Nautella, Pelagibaca, Ruegeria, Thalassobius, Thiobacimonas and Tropicibacter, and the proposal o.</title>
        <authorList>
            <person name="Jeon C.O."/>
        </authorList>
    </citation>
    <scope>NUCLEOTIDE SEQUENCE [LARGE SCALE GENOMIC DNA]</scope>
    <source>
        <strain evidence="1 2">G8-12</strain>
    </source>
</reference>
<dbReference type="RefSeq" id="WP_342069091.1">
    <property type="nucleotide sequence ID" value="NZ_CP151762.1"/>
</dbReference>
<keyword evidence="2" id="KW-1185">Reference proteome</keyword>
<dbReference type="Proteomes" id="UP001451782">
    <property type="component" value="Chromosome"/>
</dbReference>
<dbReference type="AlphaFoldDB" id="A0AAN0MDU8"/>
<evidence type="ECO:0000313" key="2">
    <source>
        <dbReference type="Proteomes" id="UP001451782"/>
    </source>
</evidence>
<name>A0AAN0MDU8_9RHOB</name>
<dbReference type="EMBL" id="CP151762">
    <property type="protein sequence ID" value="WZU62688.1"/>
    <property type="molecule type" value="Genomic_DNA"/>
</dbReference>
<protein>
    <submittedName>
        <fullName evidence="1">Uncharacterized protein</fullName>
    </submittedName>
</protein>
<evidence type="ECO:0000313" key="1">
    <source>
        <dbReference type="EMBL" id="WZU62688.1"/>
    </source>
</evidence>
<accession>A0AAN0MDU8</accession>
<organism evidence="1 2">
    <name type="scientific">Yoonia algicola</name>
    <dbReference type="NCBI Taxonomy" id="3137368"/>
    <lineage>
        <taxon>Bacteria</taxon>
        <taxon>Pseudomonadati</taxon>
        <taxon>Pseudomonadota</taxon>
        <taxon>Alphaproteobacteria</taxon>
        <taxon>Rhodobacterales</taxon>
        <taxon>Paracoccaceae</taxon>
        <taxon>Yoonia</taxon>
    </lineage>
</organism>
<gene>
    <name evidence="1" type="ORF">AABB28_12430</name>
</gene>